<protein>
    <submittedName>
        <fullName evidence="9">DnaJ domain-containing protein</fullName>
    </submittedName>
</protein>
<keyword evidence="4 7" id="KW-0472">Membrane</keyword>
<evidence type="ECO:0000256" key="5">
    <source>
        <dbReference type="ARBA" id="ARBA00023186"/>
    </source>
</evidence>
<name>A0ABZ0I771_9GAMM</name>
<dbReference type="CDD" id="cd06257">
    <property type="entry name" value="DnaJ"/>
    <property type="match status" value="1"/>
</dbReference>
<feature type="domain" description="J" evidence="8">
    <location>
        <begin position="183"/>
        <end position="235"/>
    </location>
</feature>
<comment type="subcellular location">
    <subcellularLocation>
        <location evidence="1">Membrane</location>
        <topology evidence="1">Single-pass membrane protein</topology>
    </subcellularLocation>
</comment>
<dbReference type="EMBL" id="CP136864">
    <property type="protein sequence ID" value="WOJ94896.1"/>
    <property type="molecule type" value="Genomic_DNA"/>
</dbReference>
<evidence type="ECO:0000256" key="2">
    <source>
        <dbReference type="ARBA" id="ARBA00022692"/>
    </source>
</evidence>
<keyword evidence="3 7" id="KW-1133">Transmembrane helix</keyword>
<keyword evidence="2 7" id="KW-0812">Transmembrane</keyword>
<reference evidence="9 10" key="1">
    <citation type="submission" date="2023-10" db="EMBL/GenBank/DDBJ databases">
        <title>Two novel species belonging to the OM43/NOR5 clade.</title>
        <authorList>
            <person name="Park M."/>
        </authorList>
    </citation>
    <scope>NUCLEOTIDE SEQUENCE [LARGE SCALE GENOMIC DNA]</scope>
    <source>
        <strain evidence="9 10">IMCC43200</strain>
    </source>
</reference>
<dbReference type="Gene3D" id="1.10.287.110">
    <property type="entry name" value="DnaJ domain"/>
    <property type="match status" value="1"/>
</dbReference>
<dbReference type="InterPro" id="IPR001623">
    <property type="entry name" value="DnaJ_domain"/>
</dbReference>
<evidence type="ECO:0000259" key="8">
    <source>
        <dbReference type="SMART" id="SM00271"/>
    </source>
</evidence>
<dbReference type="PANTHER" id="PTHR12763">
    <property type="match status" value="1"/>
</dbReference>
<sequence length="235" mass="25815">MPRLILLLAIAAVVYILLRRVAALPPHRRRGEYFKLGIGVAVVAVVLLTLAGKMHWIGAAITGLLVAARQSLPILVRLFPMLSSLKSQSAGATKKSTVTTLILRMHLDHESGALSGEVIEGPFKDWLLEEMSREQLDSLRQYCESTDAESLQLLDGYLEQRFQDTAQEDGPQAPPDAGGMSRKEALEILGLSEDADREAIVDAHRKLMQKLHPDRGGSDYLAAKINQAKDLLTQD</sequence>
<evidence type="ECO:0000256" key="4">
    <source>
        <dbReference type="ARBA" id="ARBA00023136"/>
    </source>
</evidence>
<comment type="similarity">
    <text evidence="6">Belongs to the TIM14 family.</text>
</comment>
<dbReference type="SUPFAM" id="SSF46565">
    <property type="entry name" value="Chaperone J-domain"/>
    <property type="match status" value="1"/>
</dbReference>
<dbReference type="SMART" id="SM00271">
    <property type="entry name" value="DnaJ"/>
    <property type="match status" value="1"/>
</dbReference>
<dbReference type="Pfam" id="PF00226">
    <property type="entry name" value="DnaJ"/>
    <property type="match status" value="1"/>
</dbReference>
<keyword evidence="5" id="KW-0143">Chaperone</keyword>
<evidence type="ECO:0000256" key="6">
    <source>
        <dbReference type="ARBA" id="ARBA00038105"/>
    </source>
</evidence>
<dbReference type="Proteomes" id="UP001626537">
    <property type="component" value="Chromosome"/>
</dbReference>
<feature type="transmembrane region" description="Helical" evidence="7">
    <location>
        <begin position="33"/>
        <end position="50"/>
    </location>
</feature>
<accession>A0ABZ0I771</accession>
<keyword evidence="10" id="KW-1185">Reference proteome</keyword>
<evidence type="ECO:0000313" key="10">
    <source>
        <dbReference type="Proteomes" id="UP001626537"/>
    </source>
</evidence>
<gene>
    <name evidence="9" type="ORF">R0135_06930</name>
</gene>
<dbReference type="PANTHER" id="PTHR12763:SF28">
    <property type="entry name" value="GEO10507P1-RELATED"/>
    <property type="match status" value="1"/>
</dbReference>
<evidence type="ECO:0000256" key="1">
    <source>
        <dbReference type="ARBA" id="ARBA00004167"/>
    </source>
</evidence>
<evidence type="ECO:0000313" key="9">
    <source>
        <dbReference type="EMBL" id="WOJ94896.1"/>
    </source>
</evidence>
<dbReference type="RefSeq" id="WP_407349530.1">
    <property type="nucleotide sequence ID" value="NZ_CP136864.1"/>
</dbReference>
<organism evidence="9 10">
    <name type="scientific">Congregibacter variabilis</name>
    <dbReference type="NCBI Taxonomy" id="3081200"/>
    <lineage>
        <taxon>Bacteria</taxon>
        <taxon>Pseudomonadati</taxon>
        <taxon>Pseudomonadota</taxon>
        <taxon>Gammaproteobacteria</taxon>
        <taxon>Cellvibrionales</taxon>
        <taxon>Halieaceae</taxon>
        <taxon>Congregibacter</taxon>
    </lineage>
</organism>
<dbReference type="InterPro" id="IPR036869">
    <property type="entry name" value="J_dom_sf"/>
</dbReference>
<evidence type="ECO:0000256" key="7">
    <source>
        <dbReference type="SAM" id="Phobius"/>
    </source>
</evidence>
<proteinExistence type="inferred from homology"/>
<evidence type="ECO:0000256" key="3">
    <source>
        <dbReference type="ARBA" id="ARBA00022989"/>
    </source>
</evidence>